<reference evidence="2 3" key="1">
    <citation type="submission" date="2020-08" db="EMBL/GenBank/DDBJ databases">
        <authorList>
            <person name="Newling K."/>
            <person name="Davey J."/>
            <person name="Forrester S."/>
        </authorList>
    </citation>
    <scope>NUCLEOTIDE SEQUENCE [LARGE SCALE GENOMIC DNA]</scope>
    <source>
        <strain evidence="3">Crithidia deanei Carvalho (ATCC PRA-265)</strain>
    </source>
</reference>
<evidence type="ECO:0000313" key="2">
    <source>
        <dbReference type="EMBL" id="CAD2217787.1"/>
    </source>
</evidence>
<feature type="region of interest" description="Disordered" evidence="1">
    <location>
        <begin position="202"/>
        <end position="223"/>
    </location>
</feature>
<accession>A0A7G2CFJ4</accession>
<evidence type="ECO:0000313" key="3">
    <source>
        <dbReference type="Proteomes" id="UP000515908"/>
    </source>
</evidence>
<gene>
    <name evidence="2" type="ORF">ADEAN_000527000</name>
</gene>
<evidence type="ECO:0000256" key="1">
    <source>
        <dbReference type="SAM" id="MobiDB-lite"/>
    </source>
</evidence>
<dbReference type="AlphaFoldDB" id="A0A7G2CFJ4"/>
<keyword evidence="3" id="KW-1185">Reference proteome</keyword>
<organism evidence="2 3">
    <name type="scientific">Angomonas deanei</name>
    <dbReference type="NCBI Taxonomy" id="59799"/>
    <lineage>
        <taxon>Eukaryota</taxon>
        <taxon>Discoba</taxon>
        <taxon>Euglenozoa</taxon>
        <taxon>Kinetoplastea</taxon>
        <taxon>Metakinetoplastina</taxon>
        <taxon>Trypanosomatida</taxon>
        <taxon>Trypanosomatidae</taxon>
        <taxon>Strigomonadinae</taxon>
        <taxon>Angomonas</taxon>
    </lineage>
</organism>
<dbReference type="EMBL" id="LR877153">
    <property type="protein sequence ID" value="CAD2217787.1"/>
    <property type="molecule type" value="Genomic_DNA"/>
</dbReference>
<sequence>MSSSVSPVRETACVPPSHEEISSFVYHYSGKKATTLDGPPPAYCYSGCDYALVLHASFQGSHVLNLSHLCWSLEPLVSQLNENLSLFCMAAKQLHLPGTPFSSLNPALLQAVPQNTFHHMVVQHWLYVVSRRIPPASDFDAVALRLALRAEQLGEPLLKMYCGETTDGARCCAGVREVPCASLTELEQVGLSIAPVPPFTVTEEEQPEATAVEEKAESAKPAEKAKPWLSYSKPWLLPNRASNAKKSAAPVKGKGDTNKAKGPWETAFVESSANLLEQFENSEKVLQRKRQRLVEVKIKIQKEYMTSGAVDYDAYATILKEIDC</sequence>
<protein>
    <submittedName>
        <fullName evidence="2">Uncharacterized protein</fullName>
    </submittedName>
</protein>
<dbReference type="Proteomes" id="UP000515908">
    <property type="component" value="Chromosome 09"/>
</dbReference>
<dbReference type="VEuPathDB" id="TriTrypDB:ADEAN_000527000"/>
<proteinExistence type="predicted"/>
<name>A0A7G2CFJ4_9TRYP</name>
<feature type="compositionally biased region" description="Basic and acidic residues" evidence="1">
    <location>
        <begin position="212"/>
        <end position="223"/>
    </location>
</feature>